<dbReference type="AlphaFoldDB" id="A0A067QHR5"/>
<dbReference type="Proteomes" id="UP000027265">
    <property type="component" value="Unassembled WGS sequence"/>
</dbReference>
<dbReference type="EMBL" id="KL197710">
    <property type="protein sequence ID" value="KDQ63052.1"/>
    <property type="molecule type" value="Genomic_DNA"/>
</dbReference>
<dbReference type="OrthoDB" id="3038119at2759"/>
<keyword evidence="3" id="KW-1185">Reference proteome</keyword>
<protein>
    <submittedName>
        <fullName evidence="2">Uncharacterized protein</fullName>
    </submittedName>
</protein>
<feature type="region of interest" description="Disordered" evidence="1">
    <location>
        <begin position="102"/>
        <end position="130"/>
    </location>
</feature>
<reference evidence="3" key="1">
    <citation type="journal article" date="2014" name="Proc. Natl. Acad. Sci. U.S.A.">
        <title>Extensive sampling of basidiomycete genomes demonstrates inadequacy of the white-rot/brown-rot paradigm for wood decay fungi.</title>
        <authorList>
            <person name="Riley R."/>
            <person name="Salamov A.A."/>
            <person name="Brown D.W."/>
            <person name="Nagy L.G."/>
            <person name="Floudas D."/>
            <person name="Held B.W."/>
            <person name="Levasseur A."/>
            <person name="Lombard V."/>
            <person name="Morin E."/>
            <person name="Otillar R."/>
            <person name="Lindquist E.A."/>
            <person name="Sun H."/>
            <person name="LaButti K.M."/>
            <person name="Schmutz J."/>
            <person name="Jabbour D."/>
            <person name="Luo H."/>
            <person name="Baker S.E."/>
            <person name="Pisabarro A.G."/>
            <person name="Walton J.D."/>
            <person name="Blanchette R.A."/>
            <person name="Henrissat B."/>
            <person name="Martin F."/>
            <person name="Cullen D."/>
            <person name="Hibbett D.S."/>
            <person name="Grigoriev I.V."/>
        </authorList>
    </citation>
    <scope>NUCLEOTIDE SEQUENCE [LARGE SCALE GENOMIC DNA]</scope>
    <source>
        <strain evidence="3">MUCL 33604</strain>
    </source>
</reference>
<feature type="compositionally biased region" description="Low complexity" evidence="1">
    <location>
        <begin position="436"/>
        <end position="446"/>
    </location>
</feature>
<feature type="compositionally biased region" description="Polar residues" evidence="1">
    <location>
        <begin position="107"/>
        <end position="130"/>
    </location>
</feature>
<accession>A0A067QHR5</accession>
<dbReference type="InParanoid" id="A0A067QHR5"/>
<evidence type="ECO:0000313" key="3">
    <source>
        <dbReference type="Proteomes" id="UP000027265"/>
    </source>
</evidence>
<evidence type="ECO:0000256" key="1">
    <source>
        <dbReference type="SAM" id="MobiDB-lite"/>
    </source>
</evidence>
<feature type="region of interest" description="Disordered" evidence="1">
    <location>
        <begin position="414"/>
        <end position="458"/>
    </location>
</feature>
<dbReference type="HOGENOM" id="CLU_597240_0_0_1"/>
<proteinExistence type="predicted"/>
<sequence>MSPENTQWHSLATRTIPNSSKAPIKSLSFRSCTGLQKKNKNAGLVANRLEPELIRELDLLVIPGGTEMPSYDVRKELQIRYSVDRRYIYDWFRGKGLRAKEDKRVPTGSQRYESSSPSNYHTSTQISTPSENSSYLECEVYHPVVPPRGPHPASHLPIYPEHAVPLAAHFPERSFLDALYSSPPDATFESNPSTISHFLGTGQPFITVTDSSSLTPTTHIINNSSRSLLLWDTTFCSEEECSESAFPFGTLRKAERMAMYDFLSNIIGPAHGIQESVGSYGAYMNHHSNLYYQRLLEPYHRTREYTVPQDRLCSSPCHGCLPSSVQTDVGPQDCTVFHCPISQMLSLGEILVDSVLNEREDTIHKSVTVPSIAPLSSHPVTYSPRSPFAYVASQPHSPCAGPSQGRSIGSIAFCPAESGPSSTQTTASRRRRRAAAKPYAPTAARALRQRTRSGTGDF</sequence>
<organism evidence="2 3">
    <name type="scientific">Jaapia argillacea MUCL 33604</name>
    <dbReference type="NCBI Taxonomy" id="933084"/>
    <lineage>
        <taxon>Eukaryota</taxon>
        <taxon>Fungi</taxon>
        <taxon>Dikarya</taxon>
        <taxon>Basidiomycota</taxon>
        <taxon>Agaricomycotina</taxon>
        <taxon>Agaricomycetes</taxon>
        <taxon>Agaricomycetidae</taxon>
        <taxon>Jaapiales</taxon>
        <taxon>Jaapiaceae</taxon>
        <taxon>Jaapia</taxon>
    </lineage>
</organism>
<evidence type="ECO:0000313" key="2">
    <source>
        <dbReference type="EMBL" id="KDQ63052.1"/>
    </source>
</evidence>
<name>A0A067QHR5_9AGAM</name>
<gene>
    <name evidence="2" type="ORF">JAAARDRAFT_188675</name>
</gene>